<dbReference type="PANTHER" id="PTHR45626:SF14">
    <property type="entry name" value="ATP-DEPENDENT DNA HELICASE (EUROFUNG)"/>
    <property type="match status" value="1"/>
</dbReference>
<dbReference type="InterPro" id="IPR001650">
    <property type="entry name" value="Helicase_C-like"/>
</dbReference>
<accession>A0A1X2IN52</accession>
<dbReference type="InterPro" id="IPR014001">
    <property type="entry name" value="Helicase_ATP-bd"/>
</dbReference>
<protein>
    <submittedName>
        <fullName evidence="7">p-loop containing nucleoside triphosphate hydrolase protein</fullName>
    </submittedName>
</protein>
<feature type="region of interest" description="Disordered" evidence="4">
    <location>
        <begin position="560"/>
        <end position="613"/>
    </location>
</feature>
<dbReference type="InterPro" id="IPR050628">
    <property type="entry name" value="SNF2_RAD54_helicase_TF"/>
</dbReference>
<evidence type="ECO:0000256" key="2">
    <source>
        <dbReference type="ARBA" id="ARBA00022801"/>
    </source>
</evidence>
<comment type="caution">
    <text evidence="7">The sequence shown here is derived from an EMBL/GenBank/DDBJ whole genome shotgun (WGS) entry which is preliminary data.</text>
</comment>
<dbReference type="EMBL" id="MCGE01000007">
    <property type="protein sequence ID" value="ORZ19446.1"/>
    <property type="molecule type" value="Genomic_DNA"/>
</dbReference>
<dbReference type="OrthoDB" id="448448at2759"/>
<feature type="compositionally biased region" description="Basic residues" evidence="4">
    <location>
        <begin position="379"/>
        <end position="388"/>
    </location>
</feature>
<feature type="compositionally biased region" description="Polar residues" evidence="4">
    <location>
        <begin position="218"/>
        <end position="235"/>
    </location>
</feature>
<evidence type="ECO:0000259" key="5">
    <source>
        <dbReference type="PROSITE" id="PS51192"/>
    </source>
</evidence>
<dbReference type="SUPFAM" id="SSF52540">
    <property type="entry name" value="P-loop containing nucleoside triphosphate hydrolases"/>
    <property type="match status" value="2"/>
</dbReference>
<feature type="region of interest" description="Disordered" evidence="4">
    <location>
        <begin position="376"/>
        <end position="449"/>
    </location>
</feature>
<dbReference type="PROSITE" id="PS51194">
    <property type="entry name" value="HELICASE_CTER"/>
    <property type="match status" value="1"/>
</dbReference>
<evidence type="ECO:0000256" key="1">
    <source>
        <dbReference type="ARBA" id="ARBA00022741"/>
    </source>
</evidence>
<dbReference type="Gene3D" id="3.40.50.10810">
    <property type="entry name" value="Tandem AAA-ATPase domain"/>
    <property type="match status" value="2"/>
</dbReference>
<dbReference type="PANTHER" id="PTHR45626">
    <property type="entry name" value="TRANSCRIPTION TERMINATION FACTOR 2-RELATED"/>
    <property type="match status" value="1"/>
</dbReference>
<dbReference type="CDD" id="cd18008">
    <property type="entry name" value="DEXDc_SHPRH-like"/>
    <property type="match status" value="1"/>
</dbReference>
<evidence type="ECO:0000313" key="8">
    <source>
        <dbReference type="Proteomes" id="UP000193560"/>
    </source>
</evidence>
<evidence type="ECO:0000259" key="6">
    <source>
        <dbReference type="PROSITE" id="PS51194"/>
    </source>
</evidence>
<feature type="region of interest" description="Disordered" evidence="4">
    <location>
        <begin position="209"/>
        <end position="240"/>
    </location>
</feature>
<feature type="domain" description="Helicase C-terminal" evidence="6">
    <location>
        <begin position="799"/>
        <end position="952"/>
    </location>
</feature>
<keyword evidence="1" id="KW-0547">Nucleotide-binding</keyword>
<dbReference type="AlphaFoldDB" id="A0A1X2IN52"/>
<keyword evidence="3" id="KW-0067">ATP-binding</keyword>
<dbReference type="CDD" id="cd18793">
    <property type="entry name" value="SF2_C_SNF"/>
    <property type="match status" value="1"/>
</dbReference>
<dbReference type="Pfam" id="PF00271">
    <property type="entry name" value="Helicase_C"/>
    <property type="match status" value="1"/>
</dbReference>
<dbReference type="PROSITE" id="PS51192">
    <property type="entry name" value="HELICASE_ATP_BIND_1"/>
    <property type="match status" value="1"/>
</dbReference>
<dbReference type="GO" id="GO:0005634">
    <property type="term" value="C:nucleus"/>
    <property type="evidence" value="ECO:0007669"/>
    <property type="project" value="TreeGrafter"/>
</dbReference>
<feature type="compositionally biased region" description="Polar residues" evidence="4">
    <location>
        <begin position="560"/>
        <end position="570"/>
    </location>
</feature>
<dbReference type="InterPro" id="IPR049730">
    <property type="entry name" value="SNF2/RAD54-like_C"/>
</dbReference>
<feature type="domain" description="Helicase ATP-binding" evidence="5">
    <location>
        <begin position="273"/>
        <end position="513"/>
    </location>
</feature>
<organism evidence="7 8">
    <name type="scientific">Absidia repens</name>
    <dbReference type="NCBI Taxonomy" id="90262"/>
    <lineage>
        <taxon>Eukaryota</taxon>
        <taxon>Fungi</taxon>
        <taxon>Fungi incertae sedis</taxon>
        <taxon>Mucoromycota</taxon>
        <taxon>Mucoromycotina</taxon>
        <taxon>Mucoromycetes</taxon>
        <taxon>Mucorales</taxon>
        <taxon>Cunninghamellaceae</taxon>
        <taxon>Absidia</taxon>
    </lineage>
</organism>
<dbReference type="Gene3D" id="3.40.50.300">
    <property type="entry name" value="P-loop containing nucleotide triphosphate hydrolases"/>
    <property type="match status" value="1"/>
</dbReference>
<dbReference type="GO" id="GO:0016787">
    <property type="term" value="F:hydrolase activity"/>
    <property type="evidence" value="ECO:0007669"/>
    <property type="project" value="UniProtKB-KW"/>
</dbReference>
<dbReference type="Proteomes" id="UP000193560">
    <property type="component" value="Unassembled WGS sequence"/>
</dbReference>
<dbReference type="Pfam" id="PF00176">
    <property type="entry name" value="SNF2-rel_dom"/>
    <property type="match status" value="1"/>
</dbReference>
<dbReference type="InterPro" id="IPR000330">
    <property type="entry name" value="SNF2_N"/>
</dbReference>
<name>A0A1X2IN52_9FUNG</name>
<keyword evidence="8" id="KW-1185">Reference proteome</keyword>
<dbReference type="GO" id="GO:0008094">
    <property type="term" value="F:ATP-dependent activity, acting on DNA"/>
    <property type="evidence" value="ECO:0007669"/>
    <property type="project" value="TreeGrafter"/>
</dbReference>
<dbReference type="SMART" id="SM00490">
    <property type="entry name" value="HELICc"/>
    <property type="match status" value="1"/>
</dbReference>
<proteinExistence type="predicted"/>
<dbReference type="GO" id="GO:0005524">
    <property type="term" value="F:ATP binding"/>
    <property type="evidence" value="ECO:0007669"/>
    <property type="project" value="UniProtKB-KW"/>
</dbReference>
<evidence type="ECO:0000313" key="7">
    <source>
        <dbReference type="EMBL" id="ORZ19446.1"/>
    </source>
</evidence>
<feature type="compositionally biased region" description="Low complexity" evidence="4">
    <location>
        <begin position="572"/>
        <end position="613"/>
    </location>
</feature>
<dbReference type="InterPro" id="IPR027417">
    <property type="entry name" value="P-loop_NTPase"/>
</dbReference>
<reference evidence="7 8" key="1">
    <citation type="submission" date="2016-07" db="EMBL/GenBank/DDBJ databases">
        <title>Pervasive Adenine N6-methylation of Active Genes in Fungi.</title>
        <authorList>
            <consortium name="DOE Joint Genome Institute"/>
            <person name="Mondo S.J."/>
            <person name="Dannebaum R.O."/>
            <person name="Kuo R.C."/>
            <person name="Labutti K."/>
            <person name="Haridas S."/>
            <person name="Kuo A."/>
            <person name="Salamov A."/>
            <person name="Ahrendt S.R."/>
            <person name="Lipzen A."/>
            <person name="Sullivan W."/>
            <person name="Andreopoulos W.B."/>
            <person name="Clum A."/>
            <person name="Lindquist E."/>
            <person name="Daum C."/>
            <person name="Ramamoorthy G.K."/>
            <person name="Gryganskyi A."/>
            <person name="Culley D."/>
            <person name="Magnuson J.K."/>
            <person name="James T.Y."/>
            <person name="O'Malley M.A."/>
            <person name="Stajich J.E."/>
            <person name="Spatafora J.W."/>
            <person name="Visel A."/>
            <person name="Grigoriev I.V."/>
        </authorList>
    </citation>
    <scope>NUCLEOTIDE SEQUENCE [LARGE SCALE GENOMIC DNA]</scope>
    <source>
        <strain evidence="7 8">NRRL 1336</strain>
    </source>
</reference>
<dbReference type="SMART" id="SM00487">
    <property type="entry name" value="DEXDc"/>
    <property type="match status" value="1"/>
</dbReference>
<gene>
    <name evidence="7" type="ORF">BCR42DRAFT_409786</name>
</gene>
<dbReference type="GO" id="GO:0006281">
    <property type="term" value="P:DNA repair"/>
    <property type="evidence" value="ECO:0007669"/>
    <property type="project" value="TreeGrafter"/>
</dbReference>
<feature type="compositionally biased region" description="Polar residues" evidence="4">
    <location>
        <begin position="419"/>
        <end position="437"/>
    </location>
</feature>
<dbReference type="InterPro" id="IPR038718">
    <property type="entry name" value="SNF2-like_sf"/>
</dbReference>
<evidence type="ECO:0000256" key="4">
    <source>
        <dbReference type="SAM" id="MobiDB-lite"/>
    </source>
</evidence>
<dbReference type="STRING" id="90262.A0A1X2IN52"/>
<sequence length="969" mass="107013">MTNRNICLGMIKSDVVTKDPLFLTKDDLFEPVLMQLEGLRQNNYSFTISSKKDPRKFYGWVPFDDTSILGPMAAKHLVWWDTVIPRSKANPTRTPLYIILYCRSNVYHILCQYLSSRKLDLQDPPFFNPTCRYNNPKFSKQFITSTMSSSQSTSLSYSSSQNLHMKDGCGSSSYRTLPFATASSTISTPPADNSNAYSEQTKRGIAQLLDNIPASIRRPNSTTSRGGSSEASTDSDQLKQRGLTEEDLHMEGLTITLLPHQVEGIRWMKDREDNEYSSGGILADVSYMGLGKTIQTIGLVSSTLDVTNKRQKTLIVAPLALIQQWASEFDTKTTPGSIKLLIHHGSDRTKDSKDFDDYDVVVTTYQIVASDLAATSGAGKKRGRRRQRQQQQSTTGDEGSTPLELMDEDMGSGSGIFESDTSAASSRVPSPNGNGQPQDDGVKPVPVQSDGPLFQVSWHRVVLDEAQQIKNHVTRSSTACSKLISNKRWCLTGTPIQNRVDELYSLLRFLRIPSFSDMATFRRTISGPMQMGKVDVALERLKALLMAIMLRRTKQILSSPSGVTTASAGTVTPASSTDPPPQQSSSLSSTTTTPTTSGFSTPTESSSLSSTLVLGLPPREKHDVILEFTENERALYDVLTKKTSAAVEKLVKAGKSTGNYMNMICLVLRLRQACNHPQLVLRSLSSDEDILALASENSLAQQQAAKRESSEAAMQRMVMAQMAADLGWSGVGQVGQSVFDKSSSKQSCELCGRPVVLFNTEDANNSNVPPYCVSCANQIKRYATMVAPTSATTATSSTKINKMLDILQNTRQHYPDDKTIIFSQFTSMLDLMEEPLQENGFKFCRYDGSMSNQAREKSLQVLRSDSDCRVMLISLKCGSLGLNLTAANRVILMDVWWNPAVEDQAIDRVHRIGQKLPVHVTRLLIDRTVEQKIIKLQQHKARIAKGALGDHMTSNSNLTTQELLSFFDL</sequence>
<keyword evidence="2 7" id="KW-0378">Hydrolase</keyword>
<evidence type="ECO:0000256" key="3">
    <source>
        <dbReference type="ARBA" id="ARBA00022840"/>
    </source>
</evidence>